<dbReference type="EMBL" id="QZWG01000003">
    <property type="protein sequence ID" value="RZC19231.1"/>
    <property type="molecule type" value="Genomic_DNA"/>
</dbReference>
<reference evidence="2 3" key="1">
    <citation type="submission" date="2018-09" db="EMBL/GenBank/DDBJ databases">
        <title>A high-quality reference genome of wild soybean provides a powerful tool to mine soybean genomes.</title>
        <authorList>
            <person name="Xie M."/>
            <person name="Chung C.Y.L."/>
            <person name="Li M.-W."/>
            <person name="Wong F.-L."/>
            <person name="Chan T.-F."/>
            <person name="Lam H.-M."/>
        </authorList>
    </citation>
    <scope>NUCLEOTIDE SEQUENCE [LARGE SCALE GENOMIC DNA]</scope>
    <source>
        <strain evidence="3">cv. W05</strain>
        <tissue evidence="2">Hypocotyl of etiolated seedlings</tissue>
    </source>
</reference>
<comment type="caution">
    <text evidence="2">The sequence shown here is derived from an EMBL/GenBank/DDBJ whole genome shotgun (WGS) entry which is preliminary data.</text>
</comment>
<proteinExistence type="predicted"/>
<evidence type="ECO:0000313" key="3">
    <source>
        <dbReference type="Proteomes" id="UP000289340"/>
    </source>
</evidence>
<keyword evidence="1" id="KW-0472">Membrane</keyword>
<dbReference type="Proteomes" id="UP000289340">
    <property type="component" value="Chromosome 3"/>
</dbReference>
<organism evidence="2 3">
    <name type="scientific">Glycine soja</name>
    <name type="common">Wild soybean</name>
    <dbReference type="NCBI Taxonomy" id="3848"/>
    <lineage>
        <taxon>Eukaryota</taxon>
        <taxon>Viridiplantae</taxon>
        <taxon>Streptophyta</taxon>
        <taxon>Embryophyta</taxon>
        <taxon>Tracheophyta</taxon>
        <taxon>Spermatophyta</taxon>
        <taxon>Magnoliopsida</taxon>
        <taxon>eudicotyledons</taxon>
        <taxon>Gunneridae</taxon>
        <taxon>Pentapetalae</taxon>
        <taxon>rosids</taxon>
        <taxon>fabids</taxon>
        <taxon>Fabales</taxon>
        <taxon>Fabaceae</taxon>
        <taxon>Papilionoideae</taxon>
        <taxon>50 kb inversion clade</taxon>
        <taxon>NPAAA clade</taxon>
        <taxon>indigoferoid/millettioid clade</taxon>
        <taxon>Phaseoleae</taxon>
        <taxon>Glycine</taxon>
        <taxon>Glycine subgen. Soja</taxon>
    </lineage>
</organism>
<dbReference type="AlphaFoldDB" id="A0A445L7I4"/>
<name>A0A445L7I4_GLYSO</name>
<protein>
    <submittedName>
        <fullName evidence="2">Uncharacterized protein</fullName>
    </submittedName>
</protein>
<gene>
    <name evidence="2" type="ORF">D0Y65_006166</name>
</gene>
<evidence type="ECO:0000256" key="1">
    <source>
        <dbReference type="SAM" id="Phobius"/>
    </source>
</evidence>
<accession>A0A445L7I4</accession>
<sequence length="128" mass="14161">MIGSGSPGNDALIGEVAKEARDRAADMGVYNEELVYSRKCVSLEYRPSIVDEDLESIPLPIPSLPISSRECRRSDTTPYASKKRRRVPDALWWALCCVVILLFVYILSKGNNIESRSALSKNGGSLKE</sequence>
<keyword evidence="1" id="KW-0812">Transmembrane</keyword>
<keyword evidence="3" id="KW-1185">Reference proteome</keyword>
<evidence type="ECO:0000313" key="2">
    <source>
        <dbReference type="EMBL" id="RZC19231.1"/>
    </source>
</evidence>
<keyword evidence="1" id="KW-1133">Transmembrane helix</keyword>
<feature type="transmembrane region" description="Helical" evidence="1">
    <location>
        <begin position="90"/>
        <end position="108"/>
    </location>
</feature>